<gene>
    <name evidence="1" type="ORF">ACFQS1_40440</name>
</gene>
<protein>
    <submittedName>
        <fullName evidence="1">Helix-turn-helix domain-containing protein</fullName>
    </submittedName>
</protein>
<evidence type="ECO:0000313" key="2">
    <source>
        <dbReference type="Proteomes" id="UP001596548"/>
    </source>
</evidence>
<reference evidence="2" key="1">
    <citation type="journal article" date="2019" name="Int. J. Syst. Evol. Microbiol.">
        <title>The Global Catalogue of Microorganisms (GCM) 10K type strain sequencing project: providing services to taxonomists for standard genome sequencing and annotation.</title>
        <authorList>
            <consortium name="The Broad Institute Genomics Platform"/>
            <consortium name="The Broad Institute Genome Sequencing Center for Infectious Disease"/>
            <person name="Wu L."/>
            <person name="Ma J."/>
        </authorList>
    </citation>
    <scope>NUCLEOTIDE SEQUENCE [LARGE SCALE GENOMIC DNA]</scope>
    <source>
        <strain evidence="2">XZYJT-10</strain>
    </source>
</reference>
<proteinExistence type="predicted"/>
<accession>A0ABW2I5X4</accession>
<dbReference type="Proteomes" id="UP001596548">
    <property type="component" value="Unassembled WGS sequence"/>
</dbReference>
<name>A0ABW2I5X4_9ACTN</name>
<comment type="caution">
    <text evidence="1">The sequence shown here is derived from an EMBL/GenBank/DDBJ whole genome shotgun (WGS) entry which is preliminary data.</text>
</comment>
<keyword evidence="2" id="KW-1185">Reference proteome</keyword>
<organism evidence="1 2">
    <name type="scientific">Paractinoplanes rhizophilus</name>
    <dbReference type="NCBI Taxonomy" id="1416877"/>
    <lineage>
        <taxon>Bacteria</taxon>
        <taxon>Bacillati</taxon>
        <taxon>Actinomycetota</taxon>
        <taxon>Actinomycetes</taxon>
        <taxon>Micromonosporales</taxon>
        <taxon>Micromonosporaceae</taxon>
        <taxon>Paractinoplanes</taxon>
    </lineage>
</organism>
<sequence length="131" mass="13864">MTHVLLPVWWLLRRADAVVVIGAALTAGAAGAGFRRIAAQLGRPPETVRGWLRRFTGRVEAVRRWFTALLREMAVDPVMPAPAGGMWADAVAVIDAAVTAAAARFGVLGVPSWEWVSAASGGRLLAPGWPA</sequence>
<dbReference type="EMBL" id="JBHTBJ010000116">
    <property type="protein sequence ID" value="MFC7280258.1"/>
    <property type="molecule type" value="Genomic_DNA"/>
</dbReference>
<evidence type="ECO:0000313" key="1">
    <source>
        <dbReference type="EMBL" id="MFC7280258.1"/>
    </source>
</evidence>
<dbReference type="Pfam" id="PF13384">
    <property type="entry name" value="HTH_23"/>
    <property type="match status" value="1"/>
</dbReference>